<dbReference type="Pfam" id="PF00072">
    <property type="entry name" value="Response_reg"/>
    <property type="match status" value="1"/>
</dbReference>
<dbReference type="InterPro" id="IPR011006">
    <property type="entry name" value="CheY-like_superfamily"/>
</dbReference>
<dbReference type="InterPro" id="IPR001789">
    <property type="entry name" value="Sig_transdc_resp-reg_receiver"/>
</dbReference>
<evidence type="ECO:0000256" key="4">
    <source>
        <dbReference type="ARBA" id="ARBA00023163"/>
    </source>
</evidence>
<dbReference type="SMART" id="SM00448">
    <property type="entry name" value="REC"/>
    <property type="match status" value="1"/>
</dbReference>
<dbReference type="AlphaFoldDB" id="A0A2W5EA64"/>
<dbReference type="GO" id="GO:0000160">
    <property type="term" value="P:phosphorelay signal transduction system"/>
    <property type="evidence" value="ECO:0007669"/>
    <property type="project" value="InterPro"/>
</dbReference>
<evidence type="ECO:0000256" key="1">
    <source>
        <dbReference type="ARBA" id="ARBA00022553"/>
    </source>
</evidence>
<name>A0A2W5EA64_9SPHI</name>
<comment type="caution">
    <text evidence="8">The sequence shown here is derived from an EMBL/GenBank/DDBJ whole genome shotgun (WGS) entry which is preliminary data.</text>
</comment>
<organism evidence="8 9">
    <name type="scientific">Pseudopedobacter saltans</name>
    <dbReference type="NCBI Taxonomy" id="151895"/>
    <lineage>
        <taxon>Bacteria</taxon>
        <taxon>Pseudomonadati</taxon>
        <taxon>Bacteroidota</taxon>
        <taxon>Sphingobacteriia</taxon>
        <taxon>Sphingobacteriales</taxon>
        <taxon>Sphingobacteriaceae</taxon>
        <taxon>Pseudopedobacter</taxon>
    </lineage>
</organism>
<dbReference type="InterPro" id="IPR016032">
    <property type="entry name" value="Sig_transdc_resp-reg_C-effctor"/>
</dbReference>
<keyword evidence="3" id="KW-0238">DNA-binding</keyword>
<keyword evidence="2" id="KW-0805">Transcription regulation</keyword>
<dbReference type="CDD" id="cd06170">
    <property type="entry name" value="LuxR_C_like"/>
    <property type="match status" value="1"/>
</dbReference>
<dbReference type="SUPFAM" id="SSF52172">
    <property type="entry name" value="CheY-like"/>
    <property type="match status" value="1"/>
</dbReference>
<dbReference type="PANTHER" id="PTHR43214:SF41">
    <property type="entry name" value="NITRATE_NITRITE RESPONSE REGULATOR PROTEIN NARP"/>
    <property type="match status" value="1"/>
</dbReference>
<dbReference type="GO" id="GO:0006355">
    <property type="term" value="P:regulation of DNA-templated transcription"/>
    <property type="evidence" value="ECO:0007669"/>
    <property type="project" value="InterPro"/>
</dbReference>
<evidence type="ECO:0000256" key="2">
    <source>
        <dbReference type="ARBA" id="ARBA00023015"/>
    </source>
</evidence>
<dbReference type="InterPro" id="IPR000792">
    <property type="entry name" value="Tscrpt_reg_LuxR_C"/>
</dbReference>
<dbReference type="Proteomes" id="UP000249645">
    <property type="component" value="Unassembled WGS sequence"/>
</dbReference>
<evidence type="ECO:0000256" key="5">
    <source>
        <dbReference type="PROSITE-ProRule" id="PRU00169"/>
    </source>
</evidence>
<dbReference type="PROSITE" id="PS50043">
    <property type="entry name" value="HTH_LUXR_2"/>
    <property type="match status" value="1"/>
</dbReference>
<dbReference type="SUPFAM" id="SSF46894">
    <property type="entry name" value="C-terminal effector domain of the bipartite response regulators"/>
    <property type="match status" value="1"/>
</dbReference>
<dbReference type="PROSITE" id="PS50110">
    <property type="entry name" value="RESPONSE_REGULATORY"/>
    <property type="match status" value="1"/>
</dbReference>
<dbReference type="Pfam" id="PF00196">
    <property type="entry name" value="GerE"/>
    <property type="match status" value="1"/>
</dbReference>
<evidence type="ECO:0000256" key="3">
    <source>
        <dbReference type="ARBA" id="ARBA00023125"/>
    </source>
</evidence>
<dbReference type="InterPro" id="IPR058245">
    <property type="entry name" value="NreC/VraR/RcsB-like_REC"/>
</dbReference>
<keyword evidence="1 5" id="KW-0597">Phosphoprotein</keyword>
<evidence type="ECO:0000313" key="9">
    <source>
        <dbReference type="Proteomes" id="UP000249645"/>
    </source>
</evidence>
<dbReference type="PRINTS" id="PR00038">
    <property type="entry name" value="HTHLUXR"/>
</dbReference>
<dbReference type="SMART" id="SM00421">
    <property type="entry name" value="HTH_LUXR"/>
    <property type="match status" value="1"/>
</dbReference>
<dbReference type="EMBL" id="QFOI01000534">
    <property type="protein sequence ID" value="PZP41235.1"/>
    <property type="molecule type" value="Genomic_DNA"/>
</dbReference>
<dbReference type="PANTHER" id="PTHR43214">
    <property type="entry name" value="TWO-COMPONENT RESPONSE REGULATOR"/>
    <property type="match status" value="1"/>
</dbReference>
<dbReference type="GO" id="GO:0003677">
    <property type="term" value="F:DNA binding"/>
    <property type="evidence" value="ECO:0007669"/>
    <property type="project" value="UniProtKB-KW"/>
</dbReference>
<feature type="modified residue" description="4-aspartylphosphate" evidence="5">
    <location>
        <position position="57"/>
    </location>
</feature>
<dbReference type="CDD" id="cd17535">
    <property type="entry name" value="REC_NarL-like"/>
    <property type="match status" value="1"/>
</dbReference>
<evidence type="ECO:0000313" key="8">
    <source>
        <dbReference type="EMBL" id="PZP41235.1"/>
    </source>
</evidence>
<gene>
    <name evidence="8" type="ORF">DI598_18470</name>
</gene>
<dbReference type="InterPro" id="IPR039420">
    <property type="entry name" value="WalR-like"/>
</dbReference>
<keyword evidence="4" id="KW-0804">Transcription</keyword>
<feature type="domain" description="Response regulatory" evidence="7">
    <location>
        <begin position="5"/>
        <end position="122"/>
    </location>
</feature>
<accession>A0A2W5EA64</accession>
<feature type="domain" description="HTH luxR-type" evidence="6">
    <location>
        <begin position="146"/>
        <end position="211"/>
    </location>
</feature>
<sequence>MNNINVVVIEDADSIRKSLVAELITDTEFSTVRSYGTIENFIFEDKEEPFPDVVVLDIQLPKVNGDEAIDMILLTYPKTNILIYSMYMDSSMIIKCISKGAVGYILKSQHSIKDIVEAIKIVKSGGSYLSPIIARKVLNYFHPSSEKKSQISLTIREEQVMNGLVNGSSYQEIANELNISIDTVRTYVKKIYGKMQVKSKVQLLSKIKSLFYIKESNQLF</sequence>
<protein>
    <recommendedName>
        <fullName evidence="10">Two component transcriptional regulator, LuxR family</fullName>
    </recommendedName>
</protein>
<dbReference type="Gene3D" id="3.40.50.2300">
    <property type="match status" value="1"/>
</dbReference>
<reference evidence="8 9" key="1">
    <citation type="submission" date="2017-11" db="EMBL/GenBank/DDBJ databases">
        <title>Infants hospitalized years apart are colonized by the same room-sourced microbial strains.</title>
        <authorList>
            <person name="Brooks B."/>
            <person name="Olm M.R."/>
            <person name="Firek B.A."/>
            <person name="Baker R."/>
            <person name="Thomas B.C."/>
            <person name="Morowitz M.J."/>
            <person name="Banfield J.F."/>
        </authorList>
    </citation>
    <scope>NUCLEOTIDE SEQUENCE [LARGE SCALE GENOMIC DNA]</scope>
    <source>
        <strain evidence="8">S2_009_000_R2_76</strain>
    </source>
</reference>
<evidence type="ECO:0008006" key="10">
    <source>
        <dbReference type="Google" id="ProtNLM"/>
    </source>
</evidence>
<proteinExistence type="predicted"/>
<evidence type="ECO:0000259" key="6">
    <source>
        <dbReference type="PROSITE" id="PS50043"/>
    </source>
</evidence>
<evidence type="ECO:0000259" key="7">
    <source>
        <dbReference type="PROSITE" id="PS50110"/>
    </source>
</evidence>